<keyword evidence="4" id="KW-0479">Metal-binding</keyword>
<dbReference type="CDD" id="cd01335">
    <property type="entry name" value="Radical_SAM"/>
    <property type="match status" value="1"/>
</dbReference>
<reference evidence="8" key="1">
    <citation type="submission" date="2019-01" db="EMBL/GenBank/DDBJ databases">
        <authorList>
            <consortium name="Genoscope - CEA"/>
            <person name="William W."/>
        </authorList>
    </citation>
    <scope>NUCLEOTIDE SEQUENCE</scope>
    <source>
        <strain evidence="8">CR-1</strain>
    </source>
</reference>
<evidence type="ECO:0000259" key="7">
    <source>
        <dbReference type="PROSITE" id="PS51918"/>
    </source>
</evidence>
<comment type="cofactor">
    <cofactor evidence="1">
        <name>[4Fe-4S] cluster</name>
        <dbReference type="ChEBI" id="CHEBI:49883"/>
    </cofactor>
</comment>
<proteinExistence type="predicted"/>
<dbReference type="EMBL" id="CAACVI010000001">
    <property type="protein sequence ID" value="VEN72889.1"/>
    <property type="molecule type" value="Genomic_DNA"/>
</dbReference>
<evidence type="ECO:0000256" key="4">
    <source>
        <dbReference type="ARBA" id="ARBA00022723"/>
    </source>
</evidence>
<dbReference type="PANTHER" id="PTHR30352">
    <property type="entry name" value="PYRUVATE FORMATE-LYASE-ACTIVATING ENZYME"/>
    <property type="match status" value="1"/>
</dbReference>
<protein>
    <submittedName>
        <fullName evidence="8">Radical SAM protein</fullName>
    </submittedName>
</protein>
<dbReference type="Gene3D" id="3.20.20.70">
    <property type="entry name" value="Aldolase class I"/>
    <property type="match status" value="1"/>
</dbReference>
<evidence type="ECO:0000256" key="6">
    <source>
        <dbReference type="ARBA" id="ARBA00023014"/>
    </source>
</evidence>
<keyword evidence="6" id="KW-0411">Iron-sulfur</keyword>
<dbReference type="PANTHER" id="PTHR30352:SF5">
    <property type="entry name" value="PYRUVATE FORMATE-LYASE 1-ACTIVATING ENZYME"/>
    <property type="match status" value="1"/>
</dbReference>
<feature type="domain" description="Radical SAM core" evidence="7">
    <location>
        <begin position="186"/>
        <end position="422"/>
    </location>
</feature>
<dbReference type="Pfam" id="PF04055">
    <property type="entry name" value="Radical_SAM"/>
    <property type="match status" value="1"/>
</dbReference>
<dbReference type="GO" id="GO:0003824">
    <property type="term" value="F:catalytic activity"/>
    <property type="evidence" value="ECO:0007669"/>
    <property type="project" value="InterPro"/>
</dbReference>
<evidence type="ECO:0000313" key="8">
    <source>
        <dbReference type="EMBL" id="VEN72889.1"/>
    </source>
</evidence>
<keyword evidence="2" id="KW-0004">4Fe-4S</keyword>
<keyword evidence="3" id="KW-0949">S-adenosyl-L-methionine</keyword>
<dbReference type="InterPro" id="IPR007197">
    <property type="entry name" value="rSAM"/>
</dbReference>
<dbReference type="SUPFAM" id="SSF102114">
    <property type="entry name" value="Radical SAM enzymes"/>
    <property type="match status" value="1"/>
</dbReference>
<dbReference type="InterPro" id="IPR013785">
    <property type="entry name" value="Aldolase_TIM"/>
</dbReference>
<gene>
    <name evidence="8" type="ORF">EPICR_10390</name>
</gene>
<name>A0A484HJ60_9BACT</name>
<evidence type="ECO:0000256" key="2">
    <source>
        <dbReference type="ARBA" id="ARBA00022485"/>
    </source>
</evidence>
<keyword evidence="5" id="KW-0408">Iron</keyword>
<dbReference type="SFLD" id="SFLDG01109">
    <property type="entry name" value="Uncharacterised_Radical_SAM_Su"/>
    <property type="match status" value="1"/>
</dbReference>
<evidence type="ECO:0000256" key="1">
    <source>
        <dbReference type="ARBA" id="ARBA00001966"/>
    </source>
</evidence>
<dbReference type="GO" id="GO:0051539">
    <property type="term" value="F:4 iron, 4 sulfur cluster binding"/>
    <property type="evidence" value="ECO:0007669"/>
    <property type="project" value="UniProtKB-KW"/>
</dbReference>
<evidence type="ECO:0000256" key="5">
    <source>
        <dbReference type="ARBA" id="ARBA00023004"/>
    </source>
</evidence>
<sequence>MKKRARPAAALVADGAGEIFELEGYAAVGMAGESWAVLTSDNAIPMPRGGELMFLPDRLPVLYHLEKGIFQTLNEDPRRPGEKIFPVAAFNSPGYVARLACAFEEAPGACELPLFSYAAAGWRNGGFHTAALCVDREKRQDLRFMAREKVVAGIREMRRKMPKNRLRKHLESCALEHGCPAGKNFFLKRFEAPLPLSRTCDARCLGCISLQGPGRIKCGQERISFTPSPEDIAEVALSHIQNVRRAVVSFGQGCEGEPLMDADVIERAIRLIRSQTRRGTIHLNTNASRPQEAARLFDAGLDSMRASMNSVRPACYHAYFRPVDYTFSDVEDTIALALAQKKFVSINYLNCPGFTDTPGEINALASFIRRLPVHMIQWRNLNFDPGRYPALMRRALGSENPVDERPAGMKHALAHIKKQFPKIKYGYFNPPKEKFGA</sequence>
<dbReference type="InterPro" id="IPR058240">
    <property type="entry name" value="rSAM_sf"/>
</dbReference>
<dbReference type="SFLD" id="SFLDS00029">
    <property type="entry name" value="Radical_SAM"/>
    <property type="match status" value="1"/>
</dbReference>
<evidence type="ECO:0000256" key="3">
    <source>
        <dbReference type="ARBA" id="ARBA00022691"/>
    </source>
</evidence>
<organism evidence="8">
    <name type="scientific">uncultured Desulfobacteraceae bacterium</name>
    <dbReference type="NCBI Taxonomy" id="218296"/>
    <lineage>
        <taxon>Bacteria</taxon>
        <taxon>Pseudomonadati</taxon>
        <taxon>Thermodesulfobacteriota</taxon>
        <taxon>Desulfobacteria</taxon>
        <taxon>Desulfobacterales</taxon>
        <taxon>Desulfobacteraceae</taxon>
        <taxon>environmental samples</taxon>
    </lineage>
</organism>
<accession>A0A484HJ60</accession>
<dbReference type="AlphaFoldDB" id="A0A484HJ60"/>
<dbReference type="InterPro" id="IPR034457">
    <property type="entry name" value="Organic_radical-activating"/>
</dbReference>
<dbReference type="PROSITE" id="PS51918">
    <property type="entry name" value="RADICAL_SAM"/>
    <property type="match status" value="1"/>
</dbReference>
<dbReference type="GO" id="GO:0046872">
    <property type="term" value="F:metal ion binding"/>
    <property type="evidence" value="ECO:0007669"/>
    <property type="project" value="UniProtKB-KW"/>
</dbReference>